<dbReference type="HOGENOM" id="CLU_079186_1_0_1"/>
<keyword evidence="3 6" id="KW-0812">Transmembrane</keyword>
<dbReference type="Pfam" id="PF01284">
    <property type="entry name" value="MARVEL"/>
    <property type="match status" value="1"/>
</dbReference>
<comment type="subcellular location">
    <subcellularLocation>
        <location evidence="1 6">Membrane</location>
        <topology evidence="1 6">Multi-pass membrane protein</topology>
    </subcellularLocation>
</comment>
<dbReference type="PIRSF" id="PIRSF011282">
    <property type="entry name" value="Synaptogyrin"/>
    <property type="match status" value="1"/>
</dbReference>
<keyword evidence="10" id="KW-1185">Reference proteome</keyword>
<dbReference type="OrthoDB" id="10041611at2759"/>
<feature type="transmembrane region" description="Helical" evidence="6">
    <location>
        <begin position="67"/>
        <end position="86"/>
    </location>
</feature>
<dbReference type="InterPro" id="IPR008253">
    <property type="entry name" value="Marvel"/>
</dbReference>
<dbReference type="GO" id="GO:0031594">
    <property type="term" value="C:neuromuscular junction"/>
    <property type="evidence" value="ECO:0007669"/>
    <property type="project" value="TreeGrafter"/>
</dbReference>
<dbReference type="GeneID" id="20237027"/>
<evidence type="ECO:0000313" key="9">
    <source>
        <dbReference type="EMBL" id="ESP03938.1"/>
    </source>
</evidence>
<sequence>MSNPQQERGAYGAGKAGGAFDPLSYIKKPQVILRLASLIFSIVVFGCISSRGYYVNQCQMNNSGACGYGVGIGVLAFLICIGFLVVDAMFENLSSIQHRKYAVMADMGVSGLWTFLWFVGFCFLTDAWRKTDVNADYYNPKHNPQDNIQAAIAFAFFSIFTWAATTFFAVRQYRMGAQDAFASGYDPEPNVSSPYSSFPGSDTGDPYQQQPFSQPKETPDFQPHTY</sequence>
<reference evidence="9 10" key="1">
    <citation type="journal article" date="2013" name="Nature">
        <title>Insights into bilaterian evolution from three spiralian genomes.</title>
        <authorList>
            <person name="Simakov O."/>
            <person name="Marletaz F."/>
            <person name="Cho S.J."/>
            <person name="Edsinger-Gonzales E."/>
            <person name="Havlak P."/>
            <person name="Hellsten U."/>
            <person name="Kuo D.H."/>
            <person name="Larsson T."/>
            <person name="Lv J."/>
            <person name="Arendt D."/>
            <person name="Savage R."/>
            <person name="Osoegawa K."/>
            <person name="de Jong P."/>
            <person name="Grimwood J."/>
            <person name="Chapman J.A."/>
            <person name="Shapiro H."/>
            <person name="Aerts A."/>
            <person name="Otillar R.P."/>
            <person name="Terry A.Y."/>
            <person name="Boore J.L."/>
            <person name="Grigoriev I.V."/>
            <person name="Lindberg D.R."/>
            <person name="Seaver E.C."/>
            <person name="Weisblat D.A."/>
            <person name="Putnam N.H."/>
            <person name="Rokhsar D.S."/>
        </authorList>
    </citation>
    <scope>NUCLEOTIDE SEQUENCE [LARGE SCALE GENOMIC DNA]</scope>
</reference>
<dbReference type="OMA" id="FYLWSQW"/>
<accession>V4B102</accession>
<feature type="domain" description="MARVEL" evidence="8">
    <location>
        <begin position="25"/>
        <end position="174"/>
    </location>
</feature>
<evidence type="ECO:0000256" key="5">
    <source>
        <dbReference type="ARBA" id="ARBA00023136"/>
    </source>
</evidence>
<dbReference type="InterPro" id="IPR016579">
    <property type="entry name" value="Synaptogyrin"/>
</dbReference>
<feature type="transmembrane region" description="Helical" evidence="6">
    <location>
        <begin position="107"/>
        <end position="128"/>
    </location>
</feature>
<comment type="similarity">
    <text evidence="2 6">Belongs to the synaptogyrin family.</text>
</comment>
<dbReference type="EMBL" id="KB199905">
    <property type="protein sequence ID" value="ESP03938.1"/>
    <property type="molecule type" value="Genomic_DNA"/>
</dbReference>
<name>V4B102_LOTGI</name>
<evidence type="ECO:0000256" key="2">
    <source>
        <dbReference type="ARBA" id="ARBA00010252"/>
    </source>
</evidence>
<keyword evidence="5 6" id="KW-0472">Membrane</keyword>
<evidence type="ECO:0000256" key="3">
    <source>
        <dbReference type="ARBA" id="ARBA00022692"/>
    </source>
</evidence>
<evidence type="ECO:0000256" key="4">
    <source>
        <dbReference type="ARBA" id="ARBA00022989"/>
    </source>
</evidence>
<feature type="region of interest" description="Disordered" evidence="7">
    <location>
        <begin position="186"/>
        <end position="226"/>
    </location>
</feature>
<evidence type="ECO:0000256" key="7">
    <source>
        <dbReference type="SAM" id="MobiDB-lite"/>
    </source>
</evidence>
<feature type="compositionally biased region" description="Polar residues" evidence="7">
    <location>
        <begin position="190"/>
        <end position="216"/>
    </location>
</feature>
<organism evidence="9 10">
    <name type="scientific">Lottia gigantea</name>
    <name type="common">Giant owl limpet</name>
    <dbReference type="NCBI Taxonomy" id="225164"/>
    <lineage>
        <taxon>Eukaryota</taxon>
        <taxon>Metazoa</taxon>
        <taxon>Spiralia</taxon>
        <taxon>Lophotrochozoa</taxon>
        <taxon>Mollusca</taxon>
        <taxon>Gastropoda</taxon>
        <taxon>Patellogastropoda</taxon>
        <taxon>Lottioidea</taxon>
        <taxon>Lottiidae</taxon>
        <taxon>Lottia</taxon>
    </lineage>
</organism>
<dbReference type="RefSeq" id="XP_009045420.1">
    <property type="nucleotide sequence ID" value="XM_009047172.1"/>
</dbReference>
<evidence type="ECO:0000313" key="10">
    <source>
        <dbReference type="Proteomes" id="UP000030746"/>
    </source>
</evidence>
<evidence type="ECO:0000259" key="8">
    <source>
        <dbReference type="PROSITE" id="PS51225"/>
    </source>
</evidence>
<dbReference type="AlphaFoldDB" id="V4B102"/>
<dbReference type="PANTHER" id="PTHR10838">
    <property type="entry name" value="SYNAPTOGYRIN"/>
    <property type="match status" value="1"/>
</dbReference>
<feature type="transmembrane region" description="Helical" evidence="6">
    <location>
        <begin position="148"/>
        <end position="170"/>
    </location>
</feature>
<feature type="transmembrane region" description="Helical" evidence="6">
    <location>
        <begin position="31"/>
        <end position="55"/>
    </location>
</feature>
<proteinExistence type="inferred from homology"/>
<evidence type="ECO:0000256" key="1">
    <source>
        <dbReference type="ARBA" id="ARBA00004141"/>
    </source>
</evidence>
<keyword evidence="4 6" id="KW-1133">Transmembrane helix</keyword>
<dbReference type="PROSITE" id="PS51225">
    <property type="entry name" value="MARVEL"/>
    <property type="match status" value="1"/>
</dbReference>
<dbReference type="KEGG" id="lgi:LOTGIDRAFT_156540"/>
<dbReference type="Proteomes" id="UP000030746">
    <property type="component" value="Unassembled WGS sequence"/>
</dbReference>
<dbReference type="STRING" id="225164.V4B102"/>
<evidence type="ECO:0000256" key="6">
    <source>
        <dbReference type="PIRNR" id="PIRNR011282"/>
    </source>
</evidence>
<dbReference type="CTD" id="20237027"/>
<gene>
    <name evidence="9" type="ORF">LOTGIDRAFT_156540</name>
</gene>
<dbReference type="PANTHER" id="PTHR10838:SF20">
    <property type="entry name" value="SYNAPTOGYRIN"/>
    <property type="match status" value="1"/>
</dbReference>
<protein>
    <recommendedName>
        <fullName evidence="6">Synaptogyrin</fullName>
    </recommendedName>
</protein>
<dbReference type="GO" id="GO:0030672">
    <property type="term" value="C:synaptic vesicle membrane"/>
    <property type="evidence" value="ECO:0007669"/>
    <property type="project" value="TreeGrafter"/>
</dbReference>